<keyword evidence="3" id="KW-1133">Transmembrane helix</keyword>
<evidence type="ECO:0000313" key="5">
    <source>
        <dbReference type="Proteomes" id="UP001527882"/>
    </source>
</evidence>
<feature type="transmembrane region" description="Helical" evidence="3">
    <location>
        <begin position="365"/>
        <end position="386"/>
    </location>
</feature>
<dbReference type="InterPro" id="IPR004995">
    <property type="entry name" value="Spore_Ger"/>
</dbReference>
<protein>
    <submittedName>
        <fullName evidence="4">Spore germination protein</fullName>
    </submittedName>
</protein>
<feature type="transmembrane region" description="Helical" evidence="3">
    <location>
        <begin position="398"/>
        <end position="423"/>
    </location>
</feature>
<comment type="caution">
    <text evidence="4">The sequence shown here is derived from an EMBL/GenBank/DDBJ whole genome shotgun (WGS) entry which is preliminary data.</text>
</comment>
<keyword evidence="3" id="KW-0812">Transmembrane</keyword>
<dbReference type="InterPro" id="IPR050768">
    <property type="entry name" value="UPF0353/GerABKA_families"/>
</dbReference>
<dbReference type="Proteomes" id="UP001527882">
    <property type="component" value="Unassembled WGS sequence"/>
</dbReference>
<organism evidence="4 5">
    <name type="scientific">Paenibacillus gyeongsangnamensis</name>
    <dbReference type="NCBI Taxonomy" id="3388067"/>
    <lineage>
        <taxon>Bacteria</taxon>
        <taxon>Bacillati</taxon>
        <taxon>Bacillota</taxon>
        <taxon>Bacilli</taxon>
        <taxon>Bacillales</taxon>
        <taxon>Paenibacillaceae</taxon>
        <taxon>Paenibacillus</taxon>
    </lineage>
</organism>
<evidence type="ECO:0000256" key="2">
    <source>
        <dbReference type="ARBA" id="ARBA00023136"/>
    </source>
</evidence>
<dbReference type="Pfam" id="PF03323">
    <property type="entry name" value="GerA"/>
    <property type="match status" value="1"/>
</dbReference>
<accession>A0ABT4QK41</accession>
<reference evidence="4 5" key="1">
    <citation type="submission" date="2022-12" db="EMBL/GenBank/DDBJ databases">
        <title>Draft genome sequence of Paenibacillus sp. dW9.</title>
        <authorList>
            <person name="Choi E.-W."/>
            <person name="Kim D.-U."/>
        </authorList>
    </citation>
    <scope>NUCLEOTIDE SEQUENCE [LARGE SCALE GENOMIC DNA]</scope>
    <source>
        <strain evidence="5">dW9</strain>
    </source>
</reference>
<feature type="transmembrane region" description="Helical" evidence="3">
    <location>
        <begin position="234"/>
        <end position="255"/>
    </location>
</feature>
<comment type="similarity">
    <text evidence="1">Belongs to the GerABKA family.</text>
</comment>
<evidence type="ECO:0000256" key="3">
    <source>
        <dbReference type="SAM" id="Phobius"/>
    </source>
</evidence>
<dbReference type="EMBL" id="JAQAGZ010000031">
    <property type="protein sequence ID" value="MCZ8517071.1"/>
    <property type="molecule type" value="Genomic_DNA"/>
</dbReference>
<feature type="transmembrane region" description="Helical" evidence="3">
    <location>
        <begin position="276"/>
        <end position="295"/>
    </location>
</feature>
<proteinExistence type="inferred from homology"/>
<sequence length="454" mass="50338">MRKSDLEQRMELLKHRFAASPDLIDQKVNQDEKEIRLLYLDSLCDEIKIKKDIIDQLYDSKGMAEFEMYISMLPGSMTFQSFEKAVQFVLTGHVAILCFDILYFLDVKIDMAAQPQPTTIENTILGPKTALSEDVKISLAQVRKRYLSASLKIENQTAGTISKTAIYLVYDEELVDPEVLKQVKEKIAGINEEVVQSAGQLEQLINSKKKMLFPTMLMTERPDRVAFNLAEGKIAMLIDGTGFALVVPSVFYDFFSAVEDLYLPFWVSNFLVVIRYFGLAIALLVPAIYVSVASYNPEVFRVQLSLSIAGSRAAVPYPSFIEVLFMLGMMELLTEASLRLPKVIGSTATTVGGLILGQAAQQAGLVSSIMIIVVAAVAISNFVIPINTMGLSIRVAKYLLLLFSSIFGIIGVVGAFVALVIHLCSLRSFGKPYFKLFIGEPGDRPVRHKARTIS</sequence>
<keyword evidence="5" id="KW-1185">Reference proteome</keyword>
<name>A0ABT4QK41_9BACL</name>
<evidence type="ECO:0000256" key="1">
    <source>
        <dbReference type="ARBA" id="ARBA00005278"/>
    </source>
</evidence>
<evidence type="ECO:0000313" key="4">
    <source>
        <dbReference type="EMBL" id="MCZ8517071.1"/>
    </source>
</evidence>
<keyword evidence="2 3" id="KW-0472">Membrane</keyword>
<gene>
    <name evidence="4" type="ORF">O9H85_32925</name>
</gene>
<dbReference type="PANTHER" id="PTHR22550:SF5">
    <property type="entry name" value="LEUCINE ZIPPER PROTEIN 4"/>
    <property type="match status" value="1"/>
</dbReference>
<dbReference type="PANTHER" id="PTHR22550">
    <property type="entry name" value="SPORE GERMINATION PROTEIN"/>
    <property type="match status" value="1"/>
</dbReference>
<dbReference type="RefSeq" id="WP_269885605.1">
    <property type="nucleotide sequence ID" value="NZ_JAQAGZ010000031.1"/>
</dbReference>
<dbReference type="PIRSF" id="PIRSF005690">
    <property type="entry name" value="GerBA"/>
    <property type="match status" value="1"/>
</dbReference>